<keyword evidence="2" id="KW-0472">Membrane</keyword>
<dbReference type="GO" id="GO:0005794">
    <property type="term" value="C:Golgi apparatus"/>
    <property type="evidence" value="ECO:0007669"/>
    <property type="project" value="TreeGrafter"/>
</dbReference>
<proteinExistence type="predicted"/>
<gene>
    <name evidence="3" type="ORF">H4R20_004640</name>
</gene>
<feature type="transmembrane region" description="Helical" evidence="2">
    <location>
        <begin position="132"/>
        <end position="155"/>
    </location>
</feature>
<feature type="region of interest" description="Disordered" evidence="1">
    <location>
        <begin position="426"/>
        <end position="463"/>
    </location>
</feature>
<keyword evidence="2" id="KW-1133">Transmembrane helix</keyword>
<protein>
    <submittedName>
        <fullName evidence="3">Uncharacterized protein</fullName>
    </submittedName>
</protein>
<reference evidence="3" key="1">
    <citation type="submission" date="2022-07" db="EMBL/GenBank/DDBJ databases">
        <title>Phylogenomic reconstructions and comparative analyses of Kickxellomycotina fungi.</title>
        <authorList>
            <person name="Reynolds N.K."/>
            <person name="Stajich J.E."/>
            <person name="Barry K."/>
            <person name="Grigoriev I.V."/>
            <person name="Crous P."/>
            <person name="Smith M.E."/>
        </authorList>
    </citation>
    <scope>NUCLEOTIDE SEQUENCE</scope>
    <source>
        <strain evidence="3">NRRL 1565</strain>
    </source>
</reference>
<evidence type="ECO:0000256" key="1">
    <source>
        <dbReference type="SAM" id="MobiDB-lite"/>
    </source>
</evidence>
<feature type="region of interest" description="Disordered" evidence="1">
    <location>
        <begin position="295"/>
        <end position="318"/>
    </location>
</feature>
<feature type="non-terminal residue" evidence="3">
    <location>
        <position position="1"/>
    </location>
</feature>
<dbReference type="OrthoDB" id="2448307at2759"/>
<dbReference type="InterPro" id="IPR040410">
    <property type="entry name" value="UPF0658_Golgi"/>
</dbReference>
<dbReference type="PANTHER" id="PTHR34391">
    <property type="entry name" value="UPF0658 GOLGI APPARATUS MEMBRANE PROTEIN C1952.10C-RELATED"/>
    <property type="match status" value="1"/>
</dbReference>
<accession>A0A9W8HRR0</accession>
<sequence>AAVNITFESYFIERLKLASNPSRQTSLYILYDGGFIAAQISALLLALTALHVRSEPLATAATAFDMLLLALQAAQLLQSGVQLGIVTMQAASIGVLGIGCLAKGWVVWRYLKREFGWQVYRALGADLKMQRMFFCQQLLLSLVILSGFLFFELWLQLAEIAALSSSGSGECWVKYIFLLVAAIVVLCLCLFAAVQELRWLMYGCIGTFAAALAFFIYKLVVINRRYPTGAEDPFATSRKYISFLLAMLVALVVALVATSLVVAWSFGRGLRQRLRQFQILARQEVDLESLSHQKPAANSPIDTADGSTANEKHTKQRSFRQTASEVLTMLGTGTMSSLKESSLLFQAFFSGLDVPTDTVASSRSECSEDFVYPTRVATSAPRLQDVFRLPSDNRGSDSNDNICSIGNLESVEHNISIPSISCGKSAYHSTPHSHQRESLSGSSAVRTSNAGNSSRNSARDGSNNISQVMVRDASPEAPGLLLSIEELDIINSDVETIRSTSRSHTGEIVTFSARTTASWSLVSSVSFRTSISTVANAAGSPTHELSSDQKTQVVDEANLDDDNVLYNSIQQPLDVRVANPDINPDDSKANMALSISSIEARTEAMHSMLSVATSADASVRFGEASRVTMLNEGFDT</sequence>
<name>A0A9W8HRR0_9FUNG</name>
<feature type="transmembrane region" description="Helical" evidence="2">
    <location>
        <begin position="240"/>
        <end position="266"/>
    </location>
</feature>
<keyword evidence="4" id="KW-1185">Reference proteome</keyword>
<feature type="transmembrane region" description="Helical" evidence="2">
    <location>
        <begin position="28"/>
        <end position="50"/>
    </location>
</feature>
<feature type="transmembrane region" description="Helical" evidence="2">
    <location>
        <begin position="199"/>
        <end position="220"/>
    </location>
</feature>
<dbReference type="Proteomes" id="UP001140094">
    <property type="component" value="Unassembled WGS sequence"/>
</dbReference>
<comment type="caution">
    <text evidence="3">The sequence shown here is derived from an EMBL/GenBank/DDBJ whole genome shotgun (WGS) entry which is preliminary data.</text>
</comment>
<feature type="transmembrane region" description="Helical" evidence="2">
    <location>
        <begin position="89"/>
        <end position="111"/>
    </location>
</feature>
<dbReference type="AlphaFoldDB" id="A0A9W8HRR0"/>
<dbReference type="EMBL" id="JANBUO010001288">
    <property type="protein sequence ID" value="KAJ2798922.1"/>
    <property type="molecule type" value="Genomic_DNA"/>
</dbReference>
<evidence type="ECO:0000313" key="3">
    <source>
        <dbReference type="EMBL" id="KAJ2798922.1"/>
    </source>
</evidence>
<evidence type="ECO:0000313" key="4">
    <source>
        <dbReference type="Proteomes" id="UP001140094"/>
    </source>
</evidence>
<feature type="transmembrane region" description="Helical" evidence="2">
    <location>
        <begin position="175"/>
        <end position="194"/>
    </location>
</feature>
<evidence type="ECO:0000256" key="2">
    <source>
        <dbReference type="SAM" id="Phobius"/>
    </source>
</evidence>
<dbReference type="PANTHER" id="PTHR34391:SF2">
    <property type="entry name" value="TRP C-TERMINAL DOMAIN-CONTAINING PROTEIN"/>
    <property type="match status" value="1"/>
</dbReference>
<organism evidence="3 4">
    <name type="scientific">Coemansia guatemalensis</name>
    <dbReference type="NCBI Taxonomy" id="2761395"/>
    <lineage>
        <taxon>Eukaryota</taxon>
        <taxon>Fungi</taxon>
        <taxon>Fungi incertae sedis</taxon>
        <taxon>Zoopagomycota</taxon>
        <taxon>Kickxellomycotina</taxon>
        <taxon>Kickxellomycetes</taxon>
        <taxon>Kickxellales</taxon>
        <taxon>Kickxellaceae</taxon>
        <taxon>Coemansia</taxon>
    </lineage>
</organism>
<keyword evidence="2" id="KW-0812">Transmembrane</keyword>
<feature type="compositionally biased region" description="Polar residues" evidence="1">
    <location>
        <begin position="427"/>
        <end position="447"/>
    </location>
</feature>